<evidence type="ECO:0000313" key="3">
    <source>
        <dbReference type="Proteomes" id="UP000284277"/>
    </source>
</evidence>
<evidence type="ECO:0008006" key="4">
    <source>
        <dbReference type="Google" id="ProtNLM"/>
    </source>
</evidence>
<feature type="transmembrane region" description="Helical" evidence="1">
    <location>
        <begin position="202"/>
        <end position="219"/>
    </location>
</feature>
<keyword evidence="3" id="KW-1185">Reference proteome</keyword>
<dbReference type="EMBL" id="MCIA01000034">
    <property type="protein sequence ID" value="RKD28640.1"/>
    <property type="molecule type" value="Genomic_DNA"/>
</dbReference>
<keyword evidence="1" id="KW-0812">Transmembrane</keyword>
<sequence length="226" mass="25739">MIKEWVRGQVSESVPTALLLTLSGGFQDAYTYYFRDKVFANAQTGNIVIMGYHIMDGDWNTAFRYLLPVLAFVTGIYVSETIRGLFKEYKHIHWRQVVILIEILMLFSVGFFPHSMDTVANITISFVCAMQVQTFRKIKGNAYASTMCIGNLRSATEMLYHYRQTKDKESLEKSIHYYGIILFFAIGAAAGCYLTPFFAEKTIWFSSGLLIVAFLLMFVEGKENVG</sequence>
<keyword evidence="1" id="KW-0472">Membrane</keyword>
<feature type="transmembrane region" description="Helical" evidence="1">
    <location>
        <begin position="62"/>
        <end position="80"/>
    </location>
</feature>
<dbReference type="PANTHER" id="PTHR37314">
    <property type="entry name" value="SLR0142 PROTEIN"/>
    <property type="match status" value="1"/>
</dbReference>
<proteinExistence type="predicted"/>
<organism evidence="2 3">
    <name type="scientific">Lacrimispora algidixylanolytica</name>
    <dbReference type="NCBI Taxonomy" id="94868"/>
    <lineage>
        <taxon>Bacteria</taxon>
        <taxon>Bacillati</taxon>
        <taxon>Bacillota</taxon>
        <taxon>Clostridia</taxon>
        <taxon>Lachnospirales</taxon>
        <taxon>Lachnospiraceae</taxon>
        <taxon>Lacrimispora</taxon>
    </lineage>
</organism>
<gene>
    <name evidence="2" type="ORF">BET01_10535</name>
</gene>
<evidence type="ECO:0000313" key="2">
    <source>
        <dbReference type="EMBL" id="RKD28640.1"/>
    </source>
</evidence>
<dbReference type="PANTHER" id="PTHR37314:SF4">
    <property type="entry name" value="UPF0700 TRANSMEMBRANE PROTEIN YOAK"/>
    <property type="match status" value="1"/>
</dbReference>
<dbReference type="AlphaFoldDB" id="A0A419STR7"/>
<dbReference type="OrthoDB" id="7057004at2"/>
<dbReference type="Pfam" id="PF06912">
    <property type="entry name" value="DUF1275"/>
    <property type="match status" value="1"/>
</dbReference>
<feature type="transmembrane region" description="Helical" evidence="1">
    <location>
        <begin position="175"/>
        <end position="196"/>
    </location>
</feature>
<reference evidence="2 3" key="1">
    <citation type="submission" date="2016-08" db="EMBL/GenBank/DDBJ databases">
        <title>A new outlook on sporulation: Clostridium algidixylanolyticum.</title>
        <authorList>
            <person name="Poppleton D.I."/>
            <person name="Gribaldo S."/>
        </authorList>
    </citation>
    <scope>NUCLEOTIDE SEQUENCE [LARGE SCALE GENOMIC DNA]</scope>
    <source>
        <strain evidence="2 3">SPL73</strain>
    </source>
</reference>
<name>A0A419STR7_9FIRM</name>
<keyword evidence="1" id="KW-1133">Transmembrane helix</keyword>
<feature type="transmembrane region" description="Helical" evidence="1">
    <location>
        <begin position="92"/>
        <end position="112"/>
    </location>
</feature>
<accession>A0A419STR7</accession>
<dbReference type="Proteomes" id="UP000284277">
    <property type="component" value="Unassembled WGS sequence"/>
</dbReference>
<dbReference type="InterPro" id="IPR010699">
    <property type="entry name" value="DUF1275"/>
</dbReference>
<evidence type="ECO:0000256" key="1">
    <source>
        <dbReference type="SAM" id="Phobius"/>
    </source>
</evidence>
<comment type="caution">
    <text evidence="2">The sequence shown here is derived from an EMBL/GenBank/DDBJ whole genome shotgun (WGS) entry which is preliminary data.</text>
</comment>
<protein>
    <recommendedName>
        <fullName evidence="4">DUF1275 domain-containing protein</fullName>
    </recommendedName>
</protein>
<dbReference type="RefSeq" id="WP_120198601.1">
    <property type="nucleotide sequence ID" value="NZ_MCIA01000034.1"/>
</dbReference>